<dbReference type="InterPro" id="IPR052550">
    <property type="entry name" value="Pyrimidine_5'-ntase_YjjG"/>
</dbReference>
<dbReference type="PANTHER" id="PTHR47478">
    <property type="match status" value="1"/>
</dbReference>
<dbReference type="HOGENOM" id="CLU_045011_8_1_9"/>
<dbReference type="Pfam" id="PF13419">
    <property type="entry name" value="HAD_2"/>
    <property type="match status" value="1"/>
</dbReference>
<name>A0A078KTF5_9FIRM</name>
<organism evidence="1 2">
    <name type="scientific">[Clostridium] cellulosi</name>
    <dbReference type="NCBI Taxonomy" id="29343"/>
    <lineage>
        <taxon>Bacteria</taxon>
        <taxon>Bacillati</taxon>
        <taxon>Bacillota</taxon>
        <taxon>Clostridia</taxon>
        <taxon>Eubacteriales</taxon>
        <taxon>Oscillospiraceae</taxon>
        <taxon>Oscillospiraceae incertae sedis</taxon>
    </lineage>
</organism>
<dbReference type="InterPro" id="IPR041492">
    <property type="entry name" value="HAD_2"/>
</dbReference>
<dbReference type="InterPro" id="IPR006439">
    <property type="entry name" value="HAD-SF_hydro_IA"/>
</dbReference>
<dbReference type="GO" id="GO:0008253">
    <property type="term" value="F:5'-nucleotidase activity"/>
    <property type="evidence" value="ECO:0007669"/>
    <property type="project" value="InterPro"/>
</dbReference>
<dbReference type="Proteomes" id="UP000032431">
    <property type="component" value="Chromosome I"/>
</dbReference>
<dbReference type="SUPFAM" id="SSF56784">
    <property type="entry name" value="HAD-like"/>
    <property type="match status" value="1"/>
</dbReference>
<dbReference type="OrthoDB" id="9802350at2"/>
<gene>
    <name evidence="1" type="ORF">CCDG5_1235</name>
</gene>
<dbReference type="PATRIC" id="fig|29343.3.peg.1299"/>
<dbReference type="STRING" id="29343.CCDG5_1235"/>
<dbReference type="InterPro" id="IPR036412">
    <property type="entry name" value="HAD-like_sf"/>
</dbReference>
<dbReference type="SFLD" id="SFLDS00003">
    <property type="entry name" value="Haloacid_Dehalogenase"/>
    <property type="match status" value="1"/>
</dbReference>
<protein>
    <recommendedName>
        <fullName evidence="3">Noncanonical pyrimidine nucleotidase, YjjG family</fullName>
    </recommendedName>
</protein>
<dbReference type="InterPro" id="IPR011951">
    <property type="entry name" value="HAD-SF_hydro_IA_YjjG/PynA"/>
</dbReference>
<evidence type="ECO:0000313" key="1">
    <source>
        <dbReference type="EMBL" id="CDZ24349.1"/>
    </source>
</evidence>
<dbReference type="AlphaFoldDB" id="A0A078KTF5"/>
<dbReference type="SFLD" id="SFLDG01129">
    <property type="entry name" value="C1.5:_HAD__Beta-PGM__Phosphata"/>
    <property type="match status" value="1"/>
</dbReference>
<dbReference type="InterPro" id="IPR023198">
    <property type="entry name" value="PGP-like_dom2"/>
</dbReference>
<evidence type="ECO:0008006" key="3">
    <source>
        <dbReference type="Google" id="ProtNLM"/>
    </source>
</evidence>
<accession>A0A078KTF5</accession>
<dbReference type="NCBIfam" id="NF006976">
    <property type="entry name" value="PRK09449.1"/>
    <property type="match status" value="1"/>
</dbReference>
<dbReference type="NCBIfam" id="TIGR01549">
    <property type="entry name" value="HAD-SF-IA-v1"/>
    <property type="match status" value="1"/>
</dbReference>
<evidence type="ECO:0000313" key="2">
    <source>
        <dbReference type="Proteomes" id="UP000032431"/>
    </source>
</evidence>
<keyword evidence="2" id="KW-1185">Reference proteome</keyword>
<dbReference type="KEGG" id="ccel:CCDG5_1235"/>
<dbReference type="Gene3D" id="3.40.50.1000">
    <property type="entry name" value="HAD superfamily/HAD-like"/>
    <property type="match status" value="1"/>
</dbReference>
<reference evidence="2" key="1">
    <citation type="submission" date="2014-07" db="EMBL/GenBank/DDBJ databases">
        <authorList>
            <person name="Wibberg D."/>
        </authorList>
    </citation>
    <scope>NUCLEOTIDE SEQUENCE [LARGE SCALE GENOMIC DNA]</scope>
    <source>
        <strain evidence="2">DG5</strain>
    </source>
</reference>
<dbReference type="PANTHER" id="PTHR47478:SF1">
    <property type="entry name" value="PYRIMIDINE 5'-NUCLEOTIDASE YJJG"/>
    <property type="match status" value="1"/>
</dbReference>
<proteinExistence type="predicted"/>
<dbReference type="NCBIfam" id="TIGR02254">
    <property type="entry name" value="YjjG_YfnB"/>
    <property type="match status" value="1"/>
</dbReference>
<dbReference type="EMBL" id="LM995447">
    <property type="protein sequence ID" value="CDZ24349.1"/>
    <property type="molecule type" value="Genomic_DNA"/>
</dbReference>
<sequence length="228" mass="26377">MADYKLLLFDADETLFDFNKAMRVSLSRCLEHYGVECSAEMLDTFDKINIKYWNMYESGKISRPKMQKSRFEEFLSQFNIDCDPEEFDALYIDNLAFCPFLYDGVEELCRELSGRYRMSIVTNGIAYMQRKRIESSSIRKYFEHIIISDDAGYPKPEKGFFDYVFRIYSDIPRRAALVIGDSLVADIKGGIDAGTATCWVNPGGIRSDGTIKPDYEIRNINELRTLLL</sequence>
<dbReference type="InterPro" id="IPR023214">
    <property type="entry name" value="HAD_sf"/>
</dbReference>
<dbReference type="Gene3D" id="1.10.150.240">
    <property type="entry name" value="Putative phosphatase, domain 2"/>
    <property type="match status" value="1"/>
</dbReference>